<keyword evidence="3" id="KW-1185">Reference proteome</keyword>
<protein>
    <submittedName>
        <fullName evidence="2">Coiled-coil protein</fullName>
    </submittedName>
</protein>
<evidence type="ECO:0000313" key="2">
    <source>
        <dbReference type="EMBL" id="KTC92591.1"/>
    </source>
</evidence>
<sequence>MGKKNATTQAVNEDKEINHTRANKPHFFNHKPKKTHQPTQAREIRAQETNSLLTEILSELKTKNKLKLEEQNARKEKEERKAKADEEEKARDEARFEEVRYSMYI</sequence>
<gene>
    <name evidence="2" type="ORF">Ldro_0581</name>
</gene>
<dbReference type="Proteomes" id="UP000054736">
    <property type="component" value="Unassembled WGS sequence"/>
</dbReference>
<dbReference type="PATRIC" id="fig|1212489.4.peg.602"/>
<feature type="compositionally biased region" description="Polar residues" evidence="1">
    <location>
        <begin position="1"/>
        <end position="11"/>
    </location>
</feature>
<accession>A0A0W0TAH9</accession>
<proteinExistence type="predicted"/>
<dbReference type="EMBL" id="LNXY01000004">
    <property type="protein sequence ID" value="KTC92591.1"/>
    <property type="molecule type" value="Genomic_DNA"/>
</dbReference>
<feature type="compositionally biased region" description="Basic residues" evidence="1">
    <location>
        <begin position="21"/>
        <end position="36"/>
    </location>
</feature>
<feature type="region of interest" description="Disordered" evidence="1">
    <location>
        <begin position="66"/>
        <end position="94"/>
    </location>
</feature>
<feature type="region of interest" description="Disordered" evidence="1">
    <location>
        <begin position="1"/>
        <end position="41"/>
    </location>
</feature>
<reference evidence="2 3" key="1">
    <citation type="submission" date="2015-11" db="EMBL/GenBank/DDBJ databases">
        <title>Genomic analysis of 38 Legionella species identifies large and diverse effector repertoires.</title>
        <authorList>
            <person name="Burstein D."/>
            <person name="Amaro F."/>
            <person name="Zusman T."/>
            <person name="Lifshitz Z."/>
            <person name="Cohen O."/>
            <person name="Gilbert J.A."/>
            <person name="Pupko T."/>
            <person name="Shuman H.A."/>
            <person name="Segal G."/>
        </authorList>
    </citation>
    <scope>NUCLEOTIDE SEQUENCE [LARGE SCALE GENOMIC DNA]</scope>
    <source>
        <strain evidence="2 3">ATCC 700990</strain>
    </source>
</reference>
<evidence type="ECO:0000256" key="1">
    <source>
        <dbReference type="SAM" id="MobiDB-lite"/>
    </source>
</evidence>
<organism evidence="2 3">
    <name type="scientific">Legionella drozanskii LLAP-1</name>
    <dbReference type="NCBI Taxonomy" id="1212489"/>
    <lineage>
        <taxon>Bacteria</taxon>
        <taxon>Pseudomonadati</taxon>
        <taxon>Pseudomonadota</taxon>
        <taxon>Gammaproteobacteria</taxon>
        <taxon>Legionellales</taxon>
        <taxon>Legionellaceae</taxon>
        <taxon>Legionella</taxon>
    </lineage>
</organism>
<comment type="caution">
    <text evidence="2">The sequence shown here is derived from an EMBL/GenBank/DDBJ whole genome shotgun (WGS) entry which is preliminary data.</text>
</comment>
<dbReference type="AlphaFoldDB" id="A0A0W0TAH9"/>
<dbReference type="STRING" id="1212489.Ldro_0581"/>
<evidence type="ECO:0000313" key="3">
    <source>
        <dbReference type="Proteomes" id="UP000054736"/>
    </source>
</evidence>
<name>A0A0W0TAH9_9GAMM</name>